<dbReference type="Pfam" id="PF00400">
    <property type="entry name" value="WD40"/>
    <property type="match status" value="4"/>
</dbReference>
<dbReference type="SMART" id="SM00320">
    <property type="entry name" value="WD40"/>
    <property type="match status" value="4"/>
</dbReference>
<dbReference type="GO" id="GO:0043161">
    <property type="term" value="P:proteasome-mediated ubiquitin-dependent protein catabolic process"/>
    <property type="evidence" value="ECO:0007669"/>
    <property type="project" value="TreeGrafter"/>
</dbReference>
<dbReference type="InterPro" id="IPR015943">
    <property type="entry name" value="WD40/YVTN_repeat-like_dom_sf"/>
</dbReference>
<feature type="repeat" description="WD" evidence="3">
    <location>
        <begin position="321"/>
        <end position="362"/>
    </location>
</feature>
<organism evidence="5 6">
    <name type="scientific">Exophiala bonariae</name>
    <dbReference type="NCBI Taxonomy" id="1690606"/>
    <lineage>
        <taxon>Eukaryota</taxon>
        <taxon>Fungi</taxon>
        <taxon>Dikarya</taxon>
        <taxon>Ascomycota</taxon>
        <taxon>Pezizomycotina</taxon>
        <taxon>Eurotiomycetes</taxon>
        <taxon>Chaetothyriomycetidae</taxon>
        <taxon>Chaetothyriales</taxon>
        <taxon>Herpotrichiellaceae</taxon>
        <taxon>Exophiala</taxon>
    </lineage>
</organism>
<protein>
    <recommendedName>
        <fullName evidence="7">Anaphase-promoting complex subunit 4 WD40 domain-containing protein</fullName>
    </recommendedName>
</protein>
<evidence type="ECO:0000256" key="1">
    <source>
        <dbReference type="ARBA" id="ARBA00022574"/>
    </source>
</evidence>
<comment type="caution">
    <text evidence="5">The sequence shown here is derived from an EMBL/GenBank/DDBJ whole genome shotgun (WGS) entry which is preliminary data.</text>
</comment>
<name>A0AAV9N8Y9_9EURO</name>
<dbReference type="InterPro" id="IPR019775">
    <property type="entry name" value="WD40_repeat_CS"/>
</dbReference>
<evidence type="ECO:0000313" key="6">
    <source>
        <dbReference type="Proteomes" id="UP001358417"/>
    </source>
</evidence>
<dbReference type="PROSITE" id="PS50082">
    <property type="entry name" value="WD_REPEATS_2"/>
    <property type="match status" value="2"/>
</dbReference>
<dbReference type="EMBL" id="JAVRRD010000019">
    <property type="protein sequence ID" value="KAK5049447.1"/>
    <property type="molecule type" value="Genomic_DNA"/>
</dbReference>
<dbReference type="GO" id="GO:0031464">
    <property type="term" value="C:Cul4A-RING E3 ubiquitin ligase complex"/>
    <property type="evidence" value="ECO:0007669"/>
    <property type="project" value="TreeGrafter"/>
</dbReference>
<feature type="compositionally biased region" description="Gly residues" evidence="4">
    <location>
        <begin position="447"/>
        <end position="456"/>
    </location>
</feature>
<dbReference type="AlphaFoldDB" id="A0AAV9N8Y9"/>
<evidence type="ECO:0000256" key="3">
    <source>
        <dbReference type="PROSITE-ProRule" id="PRU00221"/>
    </source>
</evidence>
<keyword evidence="2" id="KW-0677">Repeat</keyword>
<dbReference type="GeneID" id="89972554"/>
<dbReference type="RefSeq" id="XP_064704492.1">
    <property type="nucleotide sequence ID" value="XM_064847953.1"/>
</dbReference>
<gene>
    <name evidence="5" type="ORF">LTR84_004376</name>
</gene>
<evidence type="ECO:0000256" key="2">
    <source>
        <dbReference type="ARBA" id="ARBA00022737"/>
    </source>
</evidence>
<dbReference type="InterPro" id="IPR001680">
    <property type="entry name" value="WD40_rpt"/>
</dbReference>
<dbReference type="SUPFAM" id="SSF50978">
    <property type="entry name" value="WD40 repeat-like"/>
    <property type="match status" value="1"/>
</dbReference>
<keyword evidence="6" id="KW-1185">Reference proteome</keyword>
<feature type="region of interest" description="Disordered" evidence="4">
    <location>
        <begin position="429"/>
        <end position="469"/>
    </location>
</feature>
<reference evidence="5 6" key="1">
    <citation type="submission" date="2023-08" db="EMBL/GenBank/DDBJ databases">
        <title>Black Yeasts Isolated from many extreme environments.</title>
        <authorList>
            <person name="Coleine C."/>
            <person name="Stajich J.E."/>
            <person name="Selbmann L."/>
        </authorList>
    </citation>
    <scope>NUCLEOTIDE SEQUENCE [LARGE SCALE GENOMIC DNA]</scope>
    <source>
        <strain evidence="5 6">CCFEE 5792</strain>
    </source>
</reference>
<feature type="compositionally biased region" description="Low complexity" evidence="4">
    <location>
        <begin position="457"/>
        <end position="469"/>
    </location>
</feature>
<dbReference type="PROSITE" id="PS00678">
    <property type="entry name" value="WD_REPEATS_1"/>
    <property type="match status" value="2"/>
</dbReference>
<dbReference type="GO" id="GO:0000109">
    <property type="term" value="C:nucleotide-excision repair complex"/>
    <property type="evidence" value="ECO:0007669"/>
    <property type="project" value="TreeGrafter"/>
</dbReference>
<feature type="repeat" description="WD" evidence="3">
    <location>
        <begin position="72"/>
        <end position="114"/>
    </location>
</feature>
<sequence length="582" mass="62178">MNHSELLLRQSLGTLSPSTRQRLHNEFLIDSLTHQKCISFSYAKHYDADADADADAGIDGPLSGRPPGKPDAIAHQAGVNCLTVDGIEGQYLFSGGADSTVRMWDLETNELDSYDLPSSNHFRAGYIYSYNATSQTSPSRRERLYKPKATLSRSTPSSHTHALTSISIYPFDPTPSTLLTTSYDKTLKVSSITSSTITPLHTFPLDYTPYTHALSPLSASSPLIAVGTTHPAIRLLDLRSGLSTHSVPGGNGAVYTLAWSPRNEHTLAAGFSDGRVLFFDIRRANAAFAALDLDDAVGVLGPPAHESHGHDTRREPLSYSTTAHAGPVTSVQWTPSGDKLVTAGHDQRIRVWDTATGRTELVHFGPRIRNERLGQLGPLISPPGTCLPGRESLFWPNDDSRGLVFQHSLREGVLKRVLKTEGVKLAQVQAASSASLRGAGRGRGRGRGGADGGGSGTSSSATASRVTGSGRINAMVWRVNPTGRDGAPVEMYTAHGDGRIGAWLPGGAQDADEEEAAAAKDADPAASRFSQPGGLHSGTTGDAKPLDTDDEVEREAENRRKRKRALIGDLVQGLAKRPISFS</sequence>
<evidence type="ECO:0008006" key="7">
    <source>
        <dbReference type="Google" id="ProtNLM"/>
    </source>
</evidence>
<keyword evidence="1 3" id="KW-0853">WD repeat</keyword>
<dbReference type="PROSITE" id="PS50294">
    <property type="entry name" value="WD_REPEATS_REGION"/>
    <property type="match status" value="2"/>
</dbReference>
<dbReference type="GO" id="GO:0006283">
    <property type="term" value="P:transcription-coupled nucleotide-excision repair"/>
    <property type="evidence" value="ECO:0007669"/>
    <property type="project" value="InterPro"/>
</dbReference>
<evidence type="ECO:0000313" key="5">
    <source>
        <dbReference type="EMBL" id="KAK5049447.1"/>
    </source>
</evidence>
<dbReference type="GO" id="GO:0000209">
    <property type="term" value="P:protein polyubiquitination"/>
    <property type="evidence" value="ECO:0007669"/>
    <property type="project" value="TreeGrafter"/>
</dbReference>
<accession>A0AAV9N8Y9</accession>
<dbReference type="InterPro" id="IPR036322">
    <property type="entry name" value="WD40_repeat_dom_sf"/>
</dbReference>
<proteinExistence type="predicted"/>
<feature type="region of interest" description="Disordered" evidence="4">
    <location>
        <begin position="518"/>
        <end position="565"/>
    </location>
</feature>
<dbReference type="InterPro" id="IPR042238">
    <property type="entry name" value="Rad28/ERCC8/Ckn1/ATCSA-1"/>
</dbReference>
<dbReference type="PANTHER" id="PTHR46202:SF1">
    <property type="entry name" value="DNA EXCISION REPAIR PROTEIN ERCC-8"/>
    <property type="match status" value="1"/>
</dbReference>
<dbReference type="PANTHER" id="PTHR46202">
    <property type="entry name" value="DNA EXCISION REPAIR PROTEIN ERCC-8"/>
    <property type="match status" value="1"/>
</dbReference>
<dbReference type="Gene3D" id="2.130.10.10">
    <property type="entry name" value="YVTN repeat-like/Quinoprotein amine dehydrogenase"/>
    <property type="match status" value="1"/>
</dbReference>
<evidence type="ECO:0000256" key="4">
    <source>
        <dbReference type="SAM" id="MobiDB-lite"/>
    </source>
</evidence>
<dbReference type="Proteomes" id="UP001358417">
    <property type="component" value="Unassembled WGS sequence"/>
</dbReference>